<accession>A0A9P4WCA3</accession>
<feature type="transmembrane region" description="Helical" evidence="8">
    <location>
        <begin position="180"/>
        <end position="211"/>
    </location>
</feature>
<protein>
    <recommendedName>
        <fullName evidence="11">Chromate transporter</fullName>
    </recommendedName>
</protein>
<keyword evidence="5 8" id="KW-1133">Transmembrane helix</keyword>
<evidence type="ECO:0008006" key="11">
    <source>
        <dbReference type="Google" id="ProtNLM"/>
    </source>
</evidence>
<sequence>MPLHSIISSWNARARTKRSAPLQANTGELGWRLSEVFVRMWDLGFTAFGGPPVHFQILHRRFVEGVGFGGGGKWIDEQTYQEIFAICQALPGPASTKMLFTIAMIHAGLVSAVFAFLLWSLPGAIGMYGLSLGVQRMPDRLPPIVYAFLSGMNASTVGIIALAAVQLAQKAIRDQVTRMLVILGACAGICYNALWFFPVLIVIGGLVTVFWDTWLAQKVGKARASWENKRRRARNEAGDAEETGIPQVIQHTSELQVQRPEAIKRRAQAGTSTEHIAAEGAAPEPGRADSRRSEEAEAAASPAPVADTKTHNISIKLGVSLIVGFFASFMVVMVIRGTVDKRSLIFDLFSNMYLAGTIIFGGGPVVIPLLRSYVVDPGWVSPRDFLLGLAIVQAFPGPNFNFSVYLGALALGSTGIPTIAGSVLSYLGIFFPGLILTVGAQSIWQVMRTKAWVLSLLRGINATAVGLVFTAVYRLWEIGYLTPERSDGISLAQEPWWVVVATLTYAETAWFGVPPAVAIVFGAVLGLGWYGAVGQ</sequence>
<evidence type="ECO:0000256" key="2">
    <source>
        <dbReference type="ARBA" id="ARBA00005262"/>
    </source>
</evidence>
<feature type="region of interest" description="Disordered" evidence="7">
    <location>
        <begin position="226"/>
        <end position="245"/>
    </location>
</feature>
<evidence type="ECO:0000256" key="8">
    <source>
        <dbReference type="SAM" id="Phobius"/>
    </source>
</evidence>
<dbReference type="InterPro" id="IPR003370">
    <property type="entry name" value="Chromate_transpt"/>
</dbReference>
<feature type="transmembrane region" description="Helical" evidence="8">
    <location>
        <begin position="351"/>
        <end position="373"/>
    </location>
</feature>
<evidence type="ECO:0000256" key="6">
    <source>
        <dbReference type="ARBA" id="ARBA00023136"/>
    </source>
</evidence>
<keyword evidence="6 8" id="KW-0472">Membrane</keyword>
<comment type="subcellular location">
    <subcellularLocation>
        <location evidence="1">Cell membrane</location>
        <topology evidence="1">Multi-pass membrane protein</topology>
    </subcellularLocation>
</comment>
<feature type="transmembrane region" description="Helical" evidence="8">
    <location>
        <begin position="317"/>
        <end position="339"/>
    </location>
</feature>
<dbReference type="OrthoDB" id="2160638at2759"/>
<dbReference type="PANTHER" id="PTHR33567">
    <property type="entry name" value="CHROMATE ION TRANSPORTER (EUROFUNG)"/>
    <property type="match status" value="1"/>
</dbReference>
<keyword evidence="3" id="KW-1003">Cell membrane</keyword>
<evidence type="ECO:0000256" key="4">
    <source>
        <dbReference type="ARBA" id="ARBA00022692"/>
    </source>
</evidence>
<dbReference type="Proteomes" id="UP000801428">
    <property type="component" value="Unassembled WGS sequence"/>
</dbReference>
<comment type="caution">
    <text evidence="9">The sequence shown here is derived from an EMBL/GenBank/DDBJ whole genome shotgun (WGS) entry which is preliminary data.</text>
</comment>
<evidence type="ECO:0000256" key="5">
    <source>
        <dbReference type="ARBA" id="ARBA00022989"/>
    </source>
</evidence>
<feature type="region of interest" description="Disordered" evidence="7">
    <location>
        <begin position="268"/>
        <end position="305"/>
    </location>
</feature>
<name>A0A9P4WCA3_CURKU</name>
<feature type="transmembrane region" description="Helical" evidence="8">
    <location>
        <begin position="98"/>
        <end position="125"/>
    </location>
</feature>
<evidence type="ECO:0000256" key="7">
    <source>
        <dbReference type="SAM" id="MobiDB-lite"/>
    </source>
</evidence>
<feature type="transmembrane region" description="Helical" evidence="8">
    <location>
        <begin position="423"/>
        <end position="444"/>
    </location>
</feature>
<dbReference type="Pfam" id="PF02417">
    <property type="entry name" value="Chromate_transp"/>
    <property type="match status" value="2"/>
</dbReference>
<evidence type="ECO:0000256" key="3">
    <source>
        <dbReference type="ARBA" id="ARBA00022475"/>
    </source>
</evidence>
<dbReference type="PANTHER" id="PTHR33567:SF3">
    <property type="entry name" value="CHROMATE ION TRANSPORTER (EUROFUNG)"/>
    <property type="match status" value="1"/>
</dbReference>
<evidence type="ECO:0000313" key="10">
    <source>
        <dbReference type="Proteomes" id="UP000801428"/>
    </source>
</evidence>
<organism evidence="9 10">
    <name type="scientific">Curvularia kusanoi</name>
    <name type="common">Cochliobolus kusanoi</name>
    <dbReference type="NCBI Taxonomy" id="90978"/>
    <lineage>
        <taxon>Eukaryota</taxon>
        <taxon>Fungi</taxon>
        <taxon>Dikarya</taxon>
        <taxon>Ascomycota</taxon>
        <taxon>Pezizomycotina</taxon>
        <taxon>Dothideomycetes</taxon>
        <taxon>Pleosporomycetidae</taxon>
        <taxon>Pleosporales</taxon>
        <taxon>Pleosporineae</taxon>
        <taxon>Pleosporaceae</taxon>
        <taxon>Curvularia</taxon>
    </lineage>
</organism>
<keyword evidence="10" id="KW-1185">Reference proteome</keyword>
<dbReference type="EMBL" id="SWKU01000008">
    <property type="protein sequence ID" value="KAF3004264.1"/>
    <property type="molecule type" value="Genomic_DNA"/>
</dbReference>
<feature type="transmembrane region" description="Helical" evidence="8">
    <location>
        <begin position="145"/>
        <end position="168"/>
    </location>
</feature>
<feature type="transmembrane region" description="Helical" evidence="8">
    <location>
        <begin position="456"/>
        <end position="476"/>
    </location>
</feature>
<reference evidence="9" key="1">
    <citation type="submission" date="2019-04" db="EMBL/GenBank/DDBJ databases">
        <title>Sequencing of skin fungus with MAO and IRED activity.</title>
        <authorList>
            <person name="Marsaioli A.J."/>
            <person name="Bonatto J.M.C."/>
            <person name="Reis Junior O."/>
        </authorList>
    </citation>
    <scope>NUCLEOTIDE SEQUENCE</scope>
    <source>
        <strain evidence="9">30M1</strain>
    </source>
</reference>
<feature type="transmembrane region" description="Helical" evidence="8">
    <location>
        <begin position="512"/>
        <end position="533"/>
    </location>
</feature>
<evidence type="ECO:0000313" key="9">
    <source>
        <dbReference type="EMBL" id="KAF3004264.1"/>
    </source>
</evidence>
<comment type="similarity">
    <text evidence="2">Belongs to the chromate ion transporter (CHR) (TC 2.A.51) family.</text>
</comment>
<dbReference type="AlphaFoldDB" id="A0A9P4WCA3"/>
<dbReference type="GO" id="GO:0005886">
    <property type="term" value="C:plasma membrane"/>
    <property type="evidence" value="ECO:0007669"/>
    <property type="project" value="UniProtKB-SubCell"/>
</dbReference>
<dbReference type="GO" id="GO:0015109">
    <property type="term" value="F:chromate transmembrane transporter activity"/>
    <property type="evidence" value="ECO:0007669"/>
    <property type="project" value="InterPro"/>
</dbReference>
<keyword evidence="4 8" id="KW-0812">Transmembrane</keyword>
<evidence type="ECO:0000256" key="1">
    <source>
        <dbReference type="ARBA" id="ARBA00004651"/>
    </source>
</evidence>
<gene>
    <name evidence="9" type="ORF">E8E13_008176</name>
</gene>
<feature type="compositionally biased region" description="Basic and acidic residues" evidence="7">
    <location>
        <begin position="286"/>
        <end position="295"/>
    </location>
</feature>
<proteinExistence type="inferred from homology"/>